<dbReference type="PANTHER" id="PTHR13789">
    <property type="entry name" value="MONOOXYGENASE"/>
    <property type="match status" value="1"/>
</dbReference>
<evidence type="ECO:0000256" key="3">
    <source>
        <dbReference type="ARBA" id="ARBA00022827"/>
    </source>
</evidence>
<dbReference type="Proteomes" id="UP000733379">
    <property type="component" value="Unassembled WGS sequence"/>
</dbReference>
<dbReference type="InterPro" id="IPR050493">
    <property type="entry name" value="FAD-dep_Monooxygenase_BioMet"/>
</dbReference>
<dbReference type="Gene3D" id="3.50.50.60">
    <property type="entry name" value="FAD/NAD(P)-binding domain"/>
    <property type="match status" value="1"/>
</dbReference>
<comment type="caution">
    <text evidence="7">The sequence shown here is derived from an EMBL/GenBank/DDBJ whole genome shotgun (WGS) entry which is preliminary data.</text>
</comment>
<feature type="domain" description="FAD-binding" evidence="6">
    <location>
        <begin position="11"/>
        <end position="341"/>
    </location>
</feature>
<keyword evidence="5 7" id="KW-0503">Monooxygenase</keyword>
<comment type="cofactor">
    <cofactor evidence="1">
        <name>FAD</name>
        <dbReference type="ChEBI" id="CHEBI:57692"/>
    </cofactor>
</comment>
<evidence type="ECO:0000259" key="6">
    <source>
        <dbReference type="Pfam" id="PF01494"/>
    </source>
</evidence>
<evidence type="ECO:0000256" key="1">
    <source>
        <dbReference type="ARBA" id="ARBA00001974"/>
    </source>
</evidence>
<dbReference type="RefSeq" id="WP_215924389.1">
    <property type="nucleotide sequence ID" value="NZ_JAHKNI010000032.1"/>
</dbReference>
<dbReference type="EMBL" id="JAHKNI010000032">
    <property type="protein sequence ID" value="MBU3068157.1"/>
    <property type="molecule type" value="Genomic_DNA"/>
</dbReference>
<accession>A0ABS6BCZ4</accession>
<gene>
    <name evidence="7" type="ORF">KO481_42410</name>
</gene>
<protein>
    <submittedName>
        <fullName evidence="7">FAD-dependent monooxygenase</fullName>
    </submittedName>
</protein>
<dbReference type="PANTHER" id="PTHR13789:SF318">
    <property type="entry name" value="GERANYLGERANYL DIPHOSPHATE REDUCTASE"/>
    <property type="match status" value="1"/>
</dbReference>
<keyword evidence="4" id="KW-0560">Oxidoreductase</keyword>
<evidence type="ECO:0000256" key="5">
    <source>
        <dbReference type="ARBA" id="ARBA00023033"/>
    </source>
</evidence>
<dbReference type="PRINTS" id="PR00420">
    <property type="entry name" value="RNGMNOXGNASE"/>
</dbReference>
<dbReference type="InterPro" id="IPR002938">
    <property type="entry name" value="FAD-bd"/>
</dbReference>
<evidence type="ECO:0000256" key="4">
    <source>
        <dbReference type="ARBA" id="ARBA00023002"/>
    </source>
</evidence>
<keyword evidence="3" id="KW-0274">FAD</keyword>
<dbReference type="InterPro" id="IPR036188">
    <property type="entry name" value="FAD/NAD-bd_sf"/>
</dbReference>
<reference evidence="7 8" key="1">
    <citation type="submission" date="2021-06" db="EMBL/GenBank/DDBJ databases">
        <title>Actinomycetes sequencing.</title>
        <authorList>
            <person name="Shan Q."/>
        </authorList>
    </citation>
    <scope>NUCLEOTIDE SEQUENCE [LARGE SCALE GENOMIC DNA]</scope>
    <source>
        <strain evidence="7 8">NEAU-G5</strain>
    </source>
</reference>
<organism evidence="7 8">
    <name type="scientific">Nocardia albiluteola</name>
    <dbReference type="NCBI Taxonomy" id="2842303"/>
    <lineage>
        <taxon>Bacteria</taxon>
        <taxon>Bacillati</taxon>
        <taxon>Actinomycetota</taxon>
        <taxon>Actinomycetes</taxon>
        <taxon>Mycobacteriales</taxon>
        <taxon>Nocardiaceae</taxon>
        <taxon>Nocardia</taxon>
    </lineage>
</organism>
<proteinExistence type="predicted"/>
<evidence type="ECO:0000256" key="2">
    <source>
        <dbReference type="ARBA" id="ARBA00022630"/>
    </source>
</evidence>
<evidence type="ECO:0000313" key="8">
    <source>
        <dbReference type="Proteomes" id="UP000733379"/>
    </source>
</evidence>
<keyword evidence="8" id="KW-1185">Reference proteome</keyword>
<dbReference type="GO" id="GO:0004497">
    <property type="term" value="F:monooxygenase activity"/>
    <property type="evidence" value="ECO:0007669"/>
    <property type="project" value="UniProtKB-KW"/>
</dbReference>
<dbReference type="SUPFAM" id="SSF51905">
    <property type="entry name" value="FAD/NAD(P)-binding domain"/>
    <property type="match status" value="1"/>
</dbReference>
<keyword evidence="2" id="KW-0285">Flavoprotein</keyword>
<name>A0ABS6BCZ4_9NOCA</name>
<sequence>MTKQHDTGRHAIIAGGGIGGLAAAIGLRRVGWSVTVLERAGESREVGAGWSFAPNALKAIDALGVGAEFRAISQPSEAAVNLLTPAGKYLMKFEKGRDTTLLANHRGDLQQLLQSHLPTDSVRTGAEVTGVEQTDAAVTVTYRTGDDIHRQTADVLIGADGIHSAVRTSVWPHTTDPVFQRILVWRGVTAPGSVWPVDGFQTWGRGVRFAAHPISEERVFWFVAIRQPEPHVHYDDDMAEVVERVGTWHDPIPKLVAATPPQSLLRNDVSDLDPLPAYAKGRVVLLGDAAHAMTPFLAQGACQSLEDATVLAAELAGDADIPAALARYDSLRRPRTQTVQRGARQDPSISLSTNAFVYATMTRLTALVGSRIAARKTAHLWNWTPPSLDGHPVTTGTGR</sequence>
<evidence type="ECO:0000313" key="7">
    <source>
        <dbReference type="EMBL" id="MBU3068157.1"/>
    </source>
</evidence>
<dbReference type="Pfam" id="PF01494">
    <property type="entry name" value="FAD_binding_3"/>
    <property type="match status" value="1"/>
</dbReference>